<dbReference type="GO" id="GO:0005886">
    <property type="term" value="C:plasma membrane"/>
    <property type="evidence" value="ECO:0007669"/>
    <property type="project" value="UniProtKB-SubCell"/>
</dbReference>
<evidence type="ECO:0000256" key="10">
    <source>
        <dbReference type="RuleBase" id="RU000594"/>
    </source>
</evidence>
<sequence>MQSKPNALPWLLVSVLVILLDQLSKWWALTTLQPAGVPHPVIPGFLNWTLAFNTGAAFSFLAQSGGWQRWFFVGLAVVISVALIIWLARTARREWRTALPLAMVIGGALGNLIDRLHASQVTDFIQVYYHDWYYPTFNVADSGICVGAVLLIFFGLRQSAPNKAS</sequence>
<organism evidence="12 13">
    <name type="scientific">Dyella dinghuensis</name>
    <dbReference type="NCBI Taxonomy" id="1920169"/>
    <lineage>
        <taxon>Bacteria</taxon>
        <taxon>Pseudomonadati</taxon>
        <taxon>Pseudomonadota</taxon>
        <taxon>Gammaproteobacteria</taxon>
        <taxon>Lysobacterales</taxon>
        <taxon>Rhodanobacteraceae</taxon>
        <taxon>Dyella</taxon>
    </lineage>
</organism>
<proteinExistence type="inferred from homology"/>
<reference evidence="12 13" key="1">
    <citation type="submission" date="2018-12" db="EMBL/GenBank/DDBJ databases">
        <title>Dyella dinghuensis sp. nov. DHOA06 and Dyella choica sp. nov. 4M-K27, isolated from forest soil.</title>
        <authorList>
            <person name="Qiu L.-H."/>
            <person name="Gao Z.-H."/>
        </authorList>
    </citation>
    <scope>NUCLEOTIDE SEQUENCE [LARGE SCALE GENOMIC DNA]</scope>
    <source>
        <strain evidence="12 13">DHOA06</strain>
    </source>
</reference>
<dbReference type="PANTHER" id="PTHR33695">
    <property type="entry name" value="LIPOPROTEIN SIGNAL PEPTIDASE"/>
    <property type="match status" value="1"/>
</dbReference>
<dbReference type="OrthoDB" id="9810259at2"/>
<dbReference type="NCBIfam" id="TIGR00077">
    <property type="entry name" value="lspA"/>
    <property type="match status" value="1"/>
</dbReference>
<keyword evidence="2 9" id="KW-1003">Cell membrane</keyword>
<dbReference type="GO" id="GO:0006508">
    <property type="term" value="P:proteolysis"/>
    <property type="evidence" value="ECO:0007669"/>
    <property type="project" value="UniProtKB-KW"/>
</dbReference>
<keyword evidence="3 9" id="KW-0645">Protease</keyword>
<evidence type="ECO:0000313" key="12">
    <source>
        <dbReference type="EMBL" id="RUL66261.1"/>
    </source>
</evidence>
<dbReference type="RefSeq" id="WP_126672887.1">
    <property type="nucleotide sequence ID" value="NZ_RYZR01000003.1"/>
</dbReference>
<keyword evidence="6 9" id="KW-0378">Hydrolase</keyword>
<comment type="caution">
    <text evidence="12">The sequence shown here is derived from an EMBL/GenBank/DDBJ whole genome shotgun (WGS) entry which is preliminary data.</text>
</comment>
<evidence type="ECO:0000256" key="2">
    <source>
        <dbReference type="ARBA" id="ARBA00022475"/>
    </source>
</evidence>
<keyword evidence="8 9" id="KW-0472">Membrane</keyword>
<evidence type="ECO:0000256" key="4">
    <source>
        <dbReference type="ARBA" id="ARBA00022692"/>
    </source>
</evidence>
<protein>
    <recommendedName>
        <fullName evidence="9">Lipoprotein signal peptidase</fullName>
        <ecNumber evidence="9">3.4.23.36</ecNumber>
    </recommendedName>
    <alternativeName>
        <fullName evidence="9">Prolipoprotein signal peptidase</fullName>
    </alternativeName>
    <alternativeName>
        <fullName evidence="9">Signal peptidase II</fullName>
        <shortName evidence="9">SPase II</shortName>
    </alternativeName>
</protein>
<feature type="active site" evidence="9">
    <location>
        <position position="141"/>
    </location>
</feature>
<dbReference type="EC" id="3.4.23.36" evidence="9"/>
<evidence type="ECO:0000256" key="6">
    <source>
        <dbReference type="ARBA" id="ARBA00022801"/>
    </source>
</evidence>
<dbReference type="Pfam" id="PF01252">
    <property type="entry name" value="Peptidase_A8"/>
    <property type="match status" value="1"/>
</dbReference>
<name>A0A3S0Q0A7_9GAMM</name>
<feature type="transmembrane region" description="Helical" evidence="9">
    <location>
        <begin position="7"/>
        <end position="28"/>
    </location>
</feature>
<dbReference type="PROSITE" id="PS00855">
    <property type="entry name" value="SPASE_II"/>
    <property type="match status" value="1"/>
</dbReference>
<accession>A0A3S0Q0A7</accession>
<feature type="transmembrane region" description="Helical" evidence="9">
    <location>
        <begin position="95"/>
        <end position="113"/>
    </location>
</feature>
<dbReference type="EMBL" id="RYZR01000003">
    <property type="protein sequence ID" value="RUL66261.1"/>
    <property type="molecule type" value="Genomic_DNA"/>
</dbReference>
<keyword evidence="5 9" id="KW-0064">Aspartyl protease</keyword>
<evidence type="ECO:0000256" key="5">
    <source>
        <dbReference type="ARBA" id="ARBA00022750"/>
    </source>
</evidence>
<feature type="transmembrane region" description="Helical" evidence="9">
    <location>
        <begin position="133"/>
        <end position="156"/>
    </location>
</feature>
<keyword evidence="7 9" id="KW-1133">Transmembrane helix</keyword>
<dbReference type="InterPro" id="IPR001872">
    <property type="entry name" value="Peptidase_A8"/>
</dbReference>
<evidence type="ECO:0000313" key="13">
    <source>
        <dbReference type="Proteomes" id="UP000267077"/>
    </source>
</evidence>
<dbReference type="PRINTS" id="PR00781">
    <property type="entry name" value="LIPOSIGPTASE"/>
</dbReference>
<feature type="active site" evidence="9">
    <location>
        <position position="123"/>
    </location>
</feature>
<gene>
    <name evidence="9" type="primary">lspA</name>
    <name evidence="12" type="ORF">EKH79_06165</name>
</gene>
<evidence type="ECO:0000256" key="11">
    <source>
        <dbReference type="RuleBase" id="RU004181"/>
    </source>
</evidence>
<dbReference type="Proteomes" id="UP000267077">
    <property type="component" value="Unassembled WGS sequence"/>
</dbReference>
<evidence type="ECO:0000256" key="7">
    <source>
        <dbReference type="ARBA" id="ARBA00022989"/>
    </source>
</evidence>
<comment type="similarity">
    <text evidence="1 9 11">Belongs to the peptidase A8 family.</text>
</comment>
<keyword evidence="4 9" id="KW-0812">Transmembrane</keyword>
<evidence type="ECO:0000256" key="8">
    <source>
        <dbReference type="ARBA" id="ARBA00023136"/>
    </source>
</evidence>
<dbReference type="AlphaFoldDB" id="A0A3S0Q0A7"/>
<comment type="pathway">
    <text evidence="9">Protein modification; lipoprotein biosynthesis (signal peptide cleavage).</text>
</comment>
<dbReference type="HAMAP" id="MF_00161">
    <property type="entry name" value="LspA"/>
    <property type="match status" value="1"/>
</dbReference>
<dbReference type="UniPathway" id="UPA00665"/>
<comment type="catalytic activity">
    <reaction evidence="9 10">
        <text>Release of signal peptides from bacterial membrane prolipoproteins. Hydrolyzes -Xaa-Yaa-Zaa-|-(S,diacylglyceryl)Cys-, in which Xaa is hydrophobic (preferably Leu), and Yaa (Ala or Ser) and Zaa (Gly or Ala) have small, neutral side chains.</text>
        <dbReference type="EC" id="3.4.23.36"/>
    </reaction>
</comment>
<comment type="subcellular location">
    <subcellularLocation>
        <location evidence="9">Cell membrane</location>
        <topology evidence="9">Multi-pass membrane protein</topology>
    </subcellularLocation>
</comment>
<evidence type="ECO:0000256" key="1">
    <source>
        <dbReference type="ARBA" id="ARBA00006139"/>
    </source>
</evidence>
<dbReference type="GO" id="GO:0004190">
    <property type="term" value="F:aspartic-type endopeptidase activity"/>
    <property type="evidence" value="ECO:0007669"/>
    <property type="project" value="UniProtKB-UniRule"/>
</dbReference>
<dbReference type="PANTHER" id="PTHR33695:SF1">
    <property type="entry name" value="LIPOPROTEIN SIGNAL PEPTIDASE"/>
    <property type="match status" value="1"/>
</dbReference>
<comment type="function">
    <text evidence="9 10">This protein specifically catalyzes the removal of signal peptides from prolipoproteins.</text>
</comment>
<keyword evidence="13" id="KW-1185">Reference proteome</keyword>
<feature type="transmembrane region" description="Helical" evidence="9">
    <location>
        <begin position="70"/>
        <end position="88"/>
    </location>
</feature>
<evidence type="ECO:0000256" key="9">
    <source>
        <dbReference type="HAMAP-Rule" id="MF_00161"/>
    </source>
</evidence>
<keyword evidence="12" id="KW-0449">Lipoprotein</keyword>
<evidence type="ECO:0000256" key="3">
    <source>
        <dbReference type="ARBA" id="ARBA00022670"/>
    </source>
</evidence>